<proteinExistence type="predicted"/>
<accession>A0A9X1FZM3</accession>
<protein>
    <submittedName>
        <fullName evidence="1">Uncharacterized protein</fullName>
    </submittedName>
</protein>
<gene>
    <name evidence="1" type="ORF">KX928_22905</name>
</gene>
<comment type="caution">
    <text evidence="1">The sequence shown here is derived from an EMBL/GenBank/DDBJ whole genome shotgun (WGS) entry which is preliminary data.</text>
</comment>
<organism evidence="1 2">
    <name type="scientific">Roseobacter insulae</name>
    <dbReference type="NCBI Taxonomy" id="2859783"/>
    <lineage>
        <taxon>Bacteria</taxon>
        <taxon>Pseudomonadati</taxon>
        <taxon>Pseudomonadota</taxon>
        <taxon>Alphaproteobacteria</taxon>
        <taxon>Rhodobacterales</taxon>
        <taxon>Roseobacteraceae</taxon>
        <taxon>Roseobacter</taxon>
    </lineage>
</organism>
<evidence type="ECO:0000313" key="2">
    <source>
        <dbReference type="Proteomes" id="UP001138661"/>
    </source>
</evidence>
<dbReference type="Proteomes" id="UP001138661">
    <property type="component" value="Unassembled WGS sequence"/>
</dbReference>
<keyword evidence="2" id="KW-1185">Reference proteome</keyword>
<name>A0A9X1FZM3_9RHOB</name>
<evidence type="ECO:0000313" key="1">
    <source>
        <dbReference type="EMBL" id="MBW4710649.1"/>
    </source>
</evidence>
<dbReference type="RefSeq" id="WP_219507622.1">
    <property type="nucleotide sequence ID" value="NZ_JAHXDN010000009.1"/>
</dbReference>
<sequence>MRSPWPASLALTAVIVALGAIASAGTAWVDIRKTRADPCIEANGLPTMRAAPVRTVAPPPTAPGRRP</sequence>
<dbReference type="EMBL" id="JAHXDN010000009">
    <property type="protein sequence ID" value="MBW4710649.1"/>
    <property type="molecule type" value="Genomic_DNA"/>
</dbReference>
<dbReference type="AlphaFoldDB" id="A0A9X1FZM3"/>
<reference evidence="1" key="1">
    <citation type="submission" date="2021-07" db="EMBL/GenBank/DDBJ databases">
        <title>Roseobacter insulae sp. nov., isolated from a tidal flat.</title>
        <authorList>
            <person name="Park S."/>
            <person name="Yoon J.-H."/>
        </authorList>
    </citation>
    <scope>NUCLEOTIDE SEQUENCE</scope>
    <source>
        <strain evidence="1">YSTF-M11</strain>
    </source>
</reference>